<dbReference type="CDD" id="cd04301">
    <property type="entry name" value="NAT_SF"/>
    <property type="match status" value="1"/>
</dbReference>
<comment type="subcellular location">
    <subcellularLocation>
        <location evidence="5">Cytoplasm</location>
    </subcellularLocation>
</comment>
<dbReference type="SUPFAM" id="SSF55729">
    <property type="entry name" value="Acyl-CoA N-acyltransferases (Nat)"/>
    <property type="match status" value="1"/>
</dbReference>
<reference evidence="7" key="1">
    <citation type="journal article" date="2021" name="PeerJ">
        <title>Extensive microbial diversity within the chicken gut microbiome revealed by metagenomics and culture.</title>
        <authorList>
            <person name="Gilroy R."/>
            <person name="Ravi A."/>
            <person name="Getino M."/>
            <person name="Pursley I."/>
            <person name="Horton D.L."/>
            <person name="Alikhan N.F."/>
            <person name="Baker D."/>
            <person name="Gharbi K."/>
            <person name="Hall N."/>
            <person name="Watson M."/>
            <person name="Adriaenssens E.M."/>
            <person name="Foster-Nyarko E."/>
            <person name="Jarju S."/>
            <person name="Secka A."/>
            <person name="Antonio M."/>
            <person name="Oren A."/>
            <person name="Chaudhuri R.R."/>
            <person name="La Ragione R."/>
            <person name="Hildebrand F."/>
            <person name="Pallen M.J."/>
        </authorList>
    </citation>
    <scope>NUCLEOTIDE SEQUENCE</scope>
    <source>
        <strain evidence="7">ChiGjej1B1-98</strain>
    </source>
</reference>
<comment type="catalytic activity">
    <reaction evidence="5">
        <text>N-terminal L-alanyl-[ribosomal protein bS18] + acetyl-CoA = N-terminal N(alpha)-acetyl-L-alanyl-[ribosomal protein bS18] + CoA + H(+)</text>
        <dbReference type="Rhea" id="RHEA:43756"/>
        <dbReference type="Rhea" id="RHEA-COMP:10676"/>
        <dbReference type="Rhea" id="RHEA-COMP:10677"/>
        <dbReference type="ChEBI" id="CHEBI:15378"/>
        <dbReference type="ChEBI" id="CHEBI:57287"/>
        <dbReference type="ChEBI" id="CHEBI:57288"/>
        <dbReference type="ChEBI" id="CHEBI:64718"/>
        <dbReference type="ChEBI" id="CHEBI:83683"/>
        <dbReference type="EC" id="2.3.1.266"/>
    </reaction>
</comment>
<evidence type="ECO:0000256" key="4">
    <source>
        <dbReference type="ARBA" id="ARBA00023315"/>
    </source>
</evidence>
<evidence type="ECO:0000313" key="8">
    <source>
        <dbReference type="Proteomes" id="UP000824005"/>
    </source>
</evidence>
<name>A0A9D1YSS0_9MICO</name>
<dbReference type="InterPro" id="IPR000182">
    <property type="entry name" value="GNAT_dom"/>
</dbReference>
<dbReference type="Proteomes" id="UP000824005">
    <property type="component" value="Unassembled WGS sequence"/>
</dbReference>
<dbReference type="InterPro" id="IPR006464">
    <property type="entry name" value="AcTrfase_RimI/Ard1"/>
</dbReference>
<evidence type="ECO:0000256" key="1">
    <source>
        <dbReference type="ARBA" id="ARBA00005395"/>
    </source>
</evidence>
<sequence length="146" mass="16096">MSLRAAEVGDLDAIMGIETAIFANDAWNSKTMKSELKSRANRYVVLTEDDRIVGYGGARIVGCESDIQTIAITEDHRGRGEGRKLMEALMQAARAEGALQMFLEVRADNPVAVALYESLGFEKIDVRHGYYQPDGVDAIVMMKEPL</sequence>
<keyword evidence="7" id="KW-0689">Ribosomal protein</keyword>
<keyword evidence="2 5" id="KW-0963">Cytoplasm</keyword>
<dbReference type="InterPro" id="IPR050680">
    <property type="entry name" value="YpeA/RimI_acetyltransf"/>
</dbReference>
<dbReference type="GO" id="GO:0008999">
    <property type="term" value="F:protein-N-terminal-alanine acetyltransferase activity"/>
    <property type="evidence" value="ECO:0007669"/>
    <property type="project" value="UniProtKB-EC"/>
</dbReference>
<dbReference type="AlphaFoldDB" id="A0A9D1YSS0"/>
<reference evidence="7" key="2">
    <citation type="submission" date="2021-04" db="EMBL/GenBank/DDBJ databases">
        <authorList>
            <person name="Gilroy R."/>
        </authorList>
    </citation>
    <scope>NUCLEOTIDE SEQUENCE</scope>
    <source>
        <strain evidence="7">ChiGjej1B1-98</strain>
    </source>
</reference>
<comment type="function">
    <text evidence="5">Acetylates the N-terminal alanine of ribosomal protein bS18.</text>
</comment>
<evidence type="ECO:0000256" key="5">
    <source>
        <dbReference type="RuleBase" id="RU363094"/>
    </source>
</evidence>
<evidence type="ECO:0000259" key="6">
    <source>
        <dbReference type="PROSITE" id="PS51186"/>
    </source>
</evidence>
<keyword evidence="3" id="KW-0808">Transferase</keyword>
<dbReference type="Gene3D" id="3.40.630.30">
    <property type="match status" value="1"/>
</dbReference>
<organism evidence="7 8">
    <name type="scientific">Candidatus Agrococcus pullicola</name>
    <dbReference type="NCBI Taxonomy" id="2838429"/>
    <lineage>
        <taxon>Bacteria</taxon>
        <taxon>Bacillati</taxon>
        <taxon>Actinomycetota</taxon>
        <taxon>Actinomycetes</taxon>
        <taxon>Micrococcales</taxon>
        <taxon>Microbacteriaceae</taxon>
        <taxon>Agrococcus</taxon>
    </lineage>
</organism>
<keyword evidence="7" id="KW-0687">Ribonucleoprotein</keyword>
<dbReference type="NCBIfam" id="TIGR01575">
    <property type="entry name" value="rimI"/>
    <property type="match status" value="1"/>
</dbReference>
<accession>A0A9D1YSS0</accession>
<evidence type="ECO:0000313" key="7">
    <source>
        <dbReference type="EMBL" id="HIY64930.1"/>
    </source>
</evidence>
<dbReference type="InterPro" id="IPR016181">
    <property type="entry name" value="Acyl_CoA_acyltransferase"/>
</dbReference>
<comment type="similarity">
    <text evidence="1 5">Belongs to the acetyltransferase family. RimI subfamily.</text>
</comment>
<dbReference type="PANTHER" id="PTHR43420:SF12">
    <property type="entry name" value="N-ACETYLTRANSFERASE DOMAIN-CONTAINING PROTEIN"/>
    <property type="match status" value="1"/>
</dbReference>
<dbReference type="Pfam" id="PF00583">
    <property type="entry name" value="Acetyltransf_1"/>
    <property type="match status" value="1"/>
</dbReference>
<keyword evidence="4" id="KW-0012">Acyltransferase</keyword>
<proteinExistence type="inferred from homology"/>
<comment type="caution">
    <text evidence="7">The sequence shown here is derived from an EMBL/GenBank/DDBJ whole genome shotgun (WGS) entry which is preliminary data.</text>
</comment>
<evidence type="ECO:0000256" key="2">
    <source>
        <dbReference type="ARBA" id="ARBA00022490"/>
    </source>
</evidence>
<dbReference type="PANTHER" id="PTHR43420">
    <property type="entry name" value="ACETYLTRANSFERASE"/>
    <property type="match status" value="1"/>
</dbReference>
<dbReference type="PROSITE" id="PS51186">
    <property type="entry name" value="GNAT"/>
    <property type="match status" value="1"/>
</dbReference>
<dbReference type="EC" id="2.3.1.266" evidence="5"/>
<protein>
    <recommendedName>
        <fullName evidence="5">[Ribosomal protein bS18]-alanine N-acetyltransferase</fullName>
        <ecNumber evidence="5">2.3.1.266</ecNumber>
    </recommendedName>
</protein>
<evidence type="ECO:0000256" key="3">
    <source>
        <dbReference type="ARBA" id="ARBA00022679"/>
    </source>
</evidence>
<feature type="domain" description="N-acetyltransferase" evidence="6">
    <location>
        <begin position="1"/>
        <end position="146"/>
    </location>
</feature>
<dbReference type="EMBL" id="DXDC01000038">
    <property type="protein sequence ID" value="HIY64930.1"/>
    <property type="molecule type" value="Genomic_DNA"/>
</dbReference>
<gene>
    <name evidence="7" type="primary">rimI</name>
    <name evidence="7" type="ORF">H9830_01475</name>
</gene>
<dbReference type="GO" id="GO:0005840">
    <property type="term" value="C:ribosome"/>
    <property type="evidence" value="ECO:0007669"/>
    <property type="project" value="UniProtKB-KW"/>
</dbReference>
<dbReference type="GO" id="GO:0005737">
    <property type="term" value="C:cytoplasm"/>
    <property type="evidence" value="ECO:0007669"/>
    <property type="project" value="UniProtKB-SubCell"/>
</dbReference>